<dbReference type="GO" id="GO:0005829">
    <property type="term" value="C:cytosol"/>
    <property type="evidence" value="ECO:0007669"/>
    <property type="project" value="TreeGrafter"/>
</dbReference>
<evidence type="ECO:0000256" key="7">
    <source>
        <dbReference type="ARBA" id="ARBA00048819"/>
    </source>
</evidence>
<name>A0A0R1S7C8_9LACO</name>
<dbReference type="EC" id="6.3.2.2" evidence="2 9"/>
<comment type="similarity">
    <text evidence="8">Belongs to the glutamate--cysteine ligase type 1 family.</text>
</comment>
<keyword evidence="4 8" id="KW-0317">Glutathione biosynthesis</keyword>
<dbReference type="InterPro" id="IPR014746">
    <property type="entry name" value="Gln_synth/guanido_kin_cat_dom"/>
</dbReference>
<evidence type="ECO:0000256" key="6">
    <source>
        <dbReference type="ARBA" id="ARBA00022840"/>
    </source>
</evidence>
<dbReference type="RefSeq" id="WP_057865083.1">
    <property type="nucleotide sequence ID" value="NZ_AZEY01000079.1"/>
</dbReference>
<organism evidence="11 12">
    <name type="scientific">Lentilactobacillus diolivorans DSM 14421</name>
    <dbReference type="NCBI Taxonomy" id="1423739"/>
    <lineage>
        <taxon>Bacteria</taxon>
        <taxon>Bacillati</taxon>
        <taxon>Bacillota</taxon>
        <taxon>Bacilli</taxon>
        <taxon>Lactobacillales</taxon>
        <taxon>Lactobacillaceae</taxon>
        <taxon>Lentilactobacillus</taxon>
    </lineage>
</organism>
<dbReference type="PATRIC" id="fig|1423739.3.peg.646"/>
<dbReference type="Pfam" id="PF04262">
    <property type="entry name" value="Glu_cys_ligase"/>
    <property type="match status" value="1"/>
</dbReference>
<dbReference type="Proteomes" id="UP000052013">
    <property type="component" value="Unassembled WGS sequence"/>
</dbReference>
<dbReference type="InterPro" id="IPR006334">
    <property type="entry name" value="Glut_cys_ligase"/>
</dbReference>
<dbReference type="PANTHER" id="PTHR38761">
    <property type="entry name" value="GLUTAMATE--CYSTEINE LIGASE"/>
    <property type="match status" value="1"/>
</dbReference>
<evidence type="ECO:0000313" key="12">
    <source>
        <dbReference type="Proteomes" id="UP000052013"/>
    </source>
</evidence>
<dbReference type="AlphaFoldDB" id="A0A0R1S7C8"/>
<dbReference type="InterPro" id="IPR007370">
    <property type="entry name" value="Glu_cys_ligase"/>
</dbReference>
<accession>A0A0R1S7C8</accession>
<dbReference type="UniPathway" id="UPA00142">
    <property type="reaction ID" value="UER00209"/>
</dbReference>
<protein>
    <recommendedName>
        <fullName evidence="2 9">Glutamate--cysteine ligase</fullName>
        <ecNumber evidence="2 9">6.3.2.2</ecNumber>
    </recommendedName>
</protein>
<gene>
    <name evidence="11" type="ORF">FC85_GL000616</name>
</gene>
<dbReference type="GO" id="GO:0005524">
    <property type="term" value="F:ATP binding"/>
    <property type="evidence" value="ECO:0007669"/>
    <property type="project" value="UniProtKB-KW"/>
</dbReference>
<feature type="domain" description="Glutamate--cysteine ligase" evidence="10">
    <location>
        <begin position="14"/>
        <end position="245"/>
    </location>
</feature>
<reference evidence="11 12" key="1">
    <citation type="journal article" date="2015" name="Genome Announc.">
        <title>Expanding the biotechnology potential of lactobacilli through comparative genomics of 213 strains and associated genera.</title>
        <authorList>
            <person name="Sun Z."/>
            <person name="Harris H.M."/>
            <person name="McCann A."/>
            <person name="Guo C."/>
            <person name="Argimon S."/>
            <person name="Zhang W."/>
            <person name="Yang X."/>
            <person name="Jeffery I.B."/>
            <person name="Cooney J.C."/>
            <person name="Kagawa T.F."/>
            <person name="Liu W."/>
            <person name="Song Y."/>
            <person name="Salvetti E."/>
            <person name="Wrobel A."/>
            <person name="Rasinkangas P."/>
            <person name="Parkhill J."/>
            <person name="Rea M.C."/>
            <person name="O'Sullivan O."/>
            <person name="Ritari J."/>
            <person name="Douillard F.P."/>
            <person name="Paul Ross R."/>
            <person name="Yang R."/>
            <person name="Briner A.E."/>
            <person name="Felis G.E."/>
            <person name="de Vos W.M."/>
            <person name="Barrangou R."/>
            <person name="Klaenhammer T.R."/>
            <person name="Caufield P.W."/>
            <person name="Cui Y."/>
            <person name="Zhang H."/>
            <person name="O'Toole P.W."/>
        </authorList>
    </citation>
    <scope>NUCLEOTIDE SEQUENCE [LARGE SCALE GENOMIC DNA]</scope>
    <source>
        <strain evidence="11 12">DSM 14421</strain>
    </source>
</reference>
<evidence type="ECO:0000256" key="9">
    <source>
        <dbReference type="RuleBase" id="RU004391"/>
    </source>
</evidence>
<proteinExistence type="inferred from homology"/>
<evidence type="ECO:0000259" key="10">
    <source>
        <dbReference type="Pfam" id="PF04262"/>
    </source>
</evidence>
<dbReference type="STRING" id="1423739.FC85_GL000616"/>
<sequence length="446" mass="50704">MAAADKGLNKQLIADLVNAKVGLEVETHRINHDGQISQFDYPHDLLDQKRHHFIKNDFLQTQSELITPPTLSTQKGLQYLGVYHQALRGALASGELLWPYSMPPHMKADHSDIKIAEVDSDSYVYRQKVAKIRDIQRTSETGVHVNIGLTGDVINTLQSLNPSDSIDNVYLQAAVGFMQYHWLLTYLFGATPYAFKNYFSEKTHEPDHPVRSIRNSNLGYGNGFLSSYQSVAEYVKQIHVAVNKHQIIAEREYYGTVRLKQSDKVSDLLSKGIAYIELRIYDLDPFEPTFVSADAIDLIRLMFAYFISRNSFNLRVADQEIAVAVKKNNQVALESPLAVTRYQTEAITFIARLSKFCQHITLPFNAEQLCLKMIERIENPLVTPSARLVEWAKSDRGDLFNLLLKLAKGYQNDLVNRPVIGFESRTRESQTEILNQLQQGKSILIK</sequence>
<keyword evidence="5" id="KW-0547">Nucleotide-binding</keyword>
<evidence type="ECO:0000256" key="2">
    <source>
        <dbReference type="ARBA" id="ARBA00012220"/>
    </source>
</evidence>
<comment type="catalytic activity">
    <reaction evidence="7 9">
        <text>L-cysteine + L-glutamate + ATP = gamma-L-glutamyl-L-cysteine + ADP + phosphate + H(+)</text>
        <dbReference type="Rhea" id="RHEA:13285"/>
        <dbReference type="ChEBI" id="CHEBI:15378"/>
        <dbReference type="ChEBI" id="CHEBI:29985"/>
        <dbReference type="ChEBI" id="CHEBI:30616"/>
        <dbReference type="ChEBI" id="CHEBI:35235"/>
        <dbReference type="ChEBI" id="CHEBI:43474"/>
        <dbReference type="ChEBI" id="CHEBI:58173"/>
        <dbReference type="ChEBI" id="CHEBI:456216"/>
        <dbReference type="EC" id="6.3.2.2"/>
    </reaction>
</comment>
<evidence type="ECO:0000256" key="5">
    <source>
        <dbReference type="ARBA" id="ARBA00022741"/>
    </source>
</evidence>
<evidence type="ECO:0000313" key="11">
    <source>
        <dbReference type="EMBL" id="KRL64832.1"/>
    </source>
</evidence>
<dbReference type="GO" id="GO:0006750">
    <property type="term" value="P:glutathione biosynthetic process"/>
    <property type="evidence" value="ECO:0007669"/>
    <property type="project" value="UniProtKB-UniPathway"/>
</dbReference>
<evidence type="ECO:0000256" key="1">
    <source>
        <dbReference type="ARBA" id="ARBA00005006"/>
    </source>
</evidence>
<keyword evidence="6" id="KW-0067">ATP-binding</keyword>
<dbReference type="GO" id="GO:0046872">
    <property type="term" value="F:metal ion binding"/>
    <property type="evidence" value="ECO:0007669"/>
    <property type="project" value="TreeGrafter"/>
</dbReference>
<dbReference type="Gene3D" id="3.30.590.20">
    <property type="match status" value="1"/>
</dbReference>
<dbReference type="SUPFAM" id="SSF55931">
    <property type="entry name" value="Glutamine synthetase/guanido kinase"/>
    <property type="match status" value="1"/>
</dbReference>
<comment type="caution">
    <text evidence="11">The sequence shown here is derived from an EMBL/GenBank/DDBJ whole genome shotgun (WGS) entry which is preliminary data.</text>
</comment>
<evidence type="ECO:0000256" key="4">
    <source>
        <dbReference type="ARBA" id="ARBA00022684"/>
    </source>
</evidence>
<evidence type="ECO:0000256" key="8">
    <source>
        <dbReference type="RuleBase" id="RU003544"/>
    </source>
</evidence>
<evidence type="ECO:0000256" key="3">
    <source>
        <dbReference type="ARBA" id="ARBA00022598"/>
    </source>
</evidence>
<dbReference type="GO" id="GO:0004357">
    <property type="term" value="F:glutamate-cysteine ligase activity"/>
    <property type="evidence" value="ECO:0007669"/>
    <property type="project" value="UniProtKB-EC"/>
</dbReference>
<keyword evidence="3 8" id="KW-0436">Ligase</keyword>
<dbReference type="PANTHER" id="PTHR38761:SF1">
    <property type="entry name" value="GLUTAMATE--CYSTEINE LIGASE"/>
    <property type="match status" value="1"/>
</dbReference>
<comment type="pathway">
    <text evidence="1 9">Sulfur metabolism; glutathione biosynthesis; glutathione from L-cysteine and L-glutamate: step 1/2.</text>
</comment>
<dbReference type="EMBL" id="AZEY01000079">
    <property type="protein sequence ID" value="KRL64832.1"/>
    <property type="molecule type" value="Genomic_DNA"/>
</dbReference>